<dbReference type="Proteomes" id="UP000580718">
    <property type="component" value="Unassembled WGS sequence"/>
</dbReference>
<evidence type="ECO:0000259" key="2">
    <source>
        <dbReference type="SMART" id="SM00065"/>
    </source>
</evidence>
<organism evidence="4 5">
    <name type="scientific">Modestobacter versicolor</name>
    <dbReference type="NCBI Taxonomy" id="429133"/>
    <lineage>
        <taxon>Bacteria</taxon>
        <taxon>Bacillati</taxon>
        <taxon>Actinomycetota</taxon>
        <taxon>Actinomycetes</taxon>
        <taxon>Geodermatophilales</taxon>
        <taxon>Geodermatophilaceae</taxon>
        <taxon>Modestobacter</taxon>
    </lineage>
</organism>
<dbReference type="EMBL" id="JACIBU010000001">
    <property type="protein sequence ID" value="MBB3677652.1"/>
    <property type="molecule type" value="Genomic_DNA"/>
</dbReference>
<proteinExistence type="predicted"/>
<dbReference type="InterPro" id="IPR001932">
    <property type="entry name" value="PPM-type_phosphatase-like_dom"/>
</dbReference>
<feature type="domain" description="GAF" evidence="2">
    <location>
        <begin position="33"/>
        <end position="176"/>
    </location>
</feature>
<dbReference type="AlphaFoldDB" id="A0A839Y8J3"/>
<protein>
    <recommendedName>
        <fullName evidence="6">Serine phosphatase</fullName>
    </recommendedName>
</protein>
<dbReference type="Pfam" id="PF01590">
    <property type="entry name" value="GAF"/>
    <property type="match status" value="1"/>
</dbReference>
<sequence>MPTATEPRPAVLTAVDEAARLRALEMLDVLRKGPEERFDRITRMAQQLFGVSAAAVTLVTDRVQVHKSQHGPMALGDGPRETAFCDHTIRDSETLVVEDATVDERFAHYPSVVGSPHIRFYAGHPLVGTGGHRVGALCLVDENPRSFGEAEQALLAELASWVQRELDRTAELDSAARVQQALLPRCVPEVAGYEVAGMCLPAGSVGGDFFDWYHAADGQLVLTLADVMGKGLPASIIMATVRAVMRSTTRHADPGQALTQAALTLHEDLERTGRMVTLCHARLDPERGDLHYADAGHGLMLLVRADGSAHRPRGGGLPLGVLADQTWTEEVVHLGPGDTALAFSDGLLDLYDGTMDSLDQIAEVVRDCVDATHLVDRFTVLARRLGVRVDDVTVVAIRRTA</sequence>
<evidence type="ECO:0000256" key="1">
    <source>
        <dbReference type="ARBA" id="ARBA00022801"/>
    </source>
</evidence>
<gene>
    <name evidence="4" type="ORF">FHX36_003387</name>
</gene>
<dbReference type="SUPFAM" id="SSF81606">
    <property type="entry name" value="PP2C-like"/>
    <property type="match status" value="1"/>
</dbReference>
<dbReference type="Gene3D" id="3.60.40.10">
    <property type="entry name" value="PPM-type phosphatase domain"/>
    <property type="match status" value="1"/>
</dbReference>
<dbReference type="InterPro" id="IPR029016">
    <property type="entry name" value="GAF-like_dom_sf"/>
</dbReference>
<feature type="domain" description="PPM-type phosphatase" evidence="3">
    <location>
        <begin position="190"/>
        <end position="399"/>
    </location>
</feature>
<dbReference type="InterPro" id="IPR052016">
    <property type="entry name" value="Bact_Sigma-Reg"/>
</dbReference>
<dbReference type="SMART" id="SM00331">
    <property type="entry name" value="PP2C_SIG"/>
    <property type="match status" value="1"/>
</dbReference>
<evidence type="ECO:0000313" key="5">
    <source>
        <dbReference type="Proteomes" id="UP000580718"/>
    </source>
</evidence>
<evidence type="ECO:0008006" key="6">
    <source>
        <dbReference type="Google" id="ProtNLM"/>
    </source>
</evidence>
<evidence type="ECO:0000313" key="4">
    <source>
        <dbReference type="EMBL" id="MBB3677652.1"/>
    </source>
</evidence>
<reference evidence="4 5" key="1">
    <citation type="submission" date="2020-08" db="EMBL/GenBank/DDBJ databases">
        <title>Sequencing the genomes of 1000 actinobacteria strains.</title>
        <authorList>
            <person name="Klenk H.-P."/>
        </authorList>
    </citation>
    <scope>NUCLEOTIDE SEQUENCE [LARGE SCALE GENOMIC DNA]</scope>
    <source>
        <strain evidence="4 5">DSM 16678</strain>
    </source>
</reference>
<name>A0A839Y8J3_9ACTN</name>
<dbReference type="SUPFAM" id="SSF55781">
    <property type="entry name" value="GAF domain-like"/>
    <property type="match status" value="1"/>
</dbReference>
<dbReference type="PANTHER" id="PTHR43156">
    <property type="entry name" value="STAGE II SPORULATION PROTEIN E-RELATED"/>
    <property type="match status" value="1"/>
</dbReference>
<evidence type="ECO:0000259" key="3">
    <source>
        <dbReference type="SMART" id="SM00331"/>
    </source>
</evidence>
<dbReference type="PANTHER" id="PTHR43156:SF2">
    <property type="entry name" value="STAGE II SPORULATION PROTEIN E"/>
    <property type="match status" value="1"/>
</dbReference>
<comment type="caution">
    <text evidence="4">The sequence shown here is derived from an EMBL/GenBank/DDBJ whole genome shotgun (WGS) entry which is preliminary data.</text>
</comment>
<dbReference type="Pfam" id="PF07228">
    <property type="entry name" value="SpoIIE"/>
    <property type="match status" value="1"/>
</dbReference>
<dbReference type="GO" id="GO:0016791">
    <property type="term" value="F:phosphatase activity"/>
    <property type="evidence" value="ECO:0007669"/>
    <property type="project" value="TreeGrafter"/>
</dbReference>
<dbReference type="Gene3D" id="3.30.450.40">
    <property type="match status" value="1"/>
</dbReference>
<dbReference type="InterPro" id="IPR003018">
    <property type="entry name" value="GAF"/>
</dbReference>
<accession>A0A839Y8J3</accession>
<keyword evidence="1" id="KW-0378">Hydrolase</keyword>
<dbReference type="RefSeq" id="WP_220035838.1">
    <property type="nucleotide sequence ID" value="NZ_JACIBU010000001.1"/>
</dbReference>
<dbReference type="InterPro" id="IPR036457">
    <property type="entry name" value="PPM-type-like_dom_sf"/>
</dbReference>
<dbReference type="SMART" id="SM00065">
    <property type="entry name" value="GAF"/>
    <property type="match status" value="1"/>
</dbReference>